<keyword evidence="2" id="KW-1185">Reference proteome</keyword>
<dbReference type="Proteomes" id="UP000741013">
    <property type="component" value="Unassembled WGS sequence"/>
</dbReference>
<protein>
    <recommendedName>
        <fullName evidence="3">SseB protein N-terminal domain-containing protein</fullName>
    </recommendedName>
</protein>
<evidence type="ECO:0008006" key="3">
    <source>
        <dbReference type="Google" id="ProtNLM"/>
    </source>
</evidence>
<evidence type="ECO:0000313" key="1">
    <source>
        <dbReference type="EMBL" id="MBP2187016.1"/>
    </source>
</evidence>
<gene>
    <name evidence="1" type="ORF">JOM49_008542</name>
</gene>
<dbReference type="RefSeq" id="WP_209670467.1">
    <property type="nucleotide sequence ID" value="NZ_JAGGMS010000001.1"/>
</dbReference>
<evidence type="ECO:0000313" key="2">
    <source>
        <dbReference type="Proteomes" id="UP000741013"/>
    </source>
</evidence>
<sequence length="147" mass="15399">MTRDNDPAVVAELDRLDEAVKAAPAGDTAAEIALWRQVTGLAHWFFIARGAADRPRPYAAASEQGPMICLYSSAERASEAARGLGLVDSESGTAPLFGVPMPAAIDYVAAFGKAGVVGVVLDHPRIGHHIPLANLGLLKSWIEGAAR</sequence>
<dbReference type="EMBL" id="JAGGMS010000001">
    <property type="protein sequence ID" value="MBP2187016.1"/>
    <property type="molecule type" value="Genomic_DNA"/>
</dbReference>
<name>A0ABS4Q8H0_9PSEU</name>
<reference evidence="1 2" key="1">
    <citation type="submission" date="2021-03" db="EMBL/GenBank/DDBJ databases">
        <title>Sequencing the genomes of 1000 actinobacteria strains.</title>
        <authorList>
            <person name="Klenk H.-P."/>
        </authorList>
    </citation>
    <scope>NUCLEOTIDE SEQUENCE [LARGE SCALE GENOMIC DNA]</scope>
    <source>
        <strain evidence="1 2">DSM 45510</strain>
    </source>
</reference>
<proteinExistence type="predicted"/>
<organism evidence="1 2">
    <name type="scientific">Amycolatopsis magusensis</name>
    <dbReference type="NCBI Taxonomy" id="882444"/>
    <lineage>
        <taxon>Bacteria</taxon>
        <taxon>Bacillati</taxon>
        <taxon>Actinomycetota</taxon>
        <taxon>Actinomycetes</taxon>
        <taxon>Pseudonocardiales</taxon>
        <taxon>Pseudonocardiaceae</taxon>
        <taxon>Amycolatopsis</taxon>
    </lineage>
</organism>
<accession>A0ABS4Q8H0</accession>
<comment type="caution">
    <text evidence="1">The sequence shown here is derived from an EMBL/GenBank/DDBJ whole genome shotgun (WGS) entry which is preliminary data.</text>
</comment>